<organism evidence="1 2">
    <name type="scientific">Chlorella vulgaris</name>
    <name type="common">Green alga</name>
    <dbReference type="NCBI Taxonomy" id="3077"/>
    <lineage>
        <taxon>Eukaryota</taxon>
        <taxon>Viridiplantae</taxon>
        <taxon>Chlorophyta</taxon>
        <taxon>core chlorophytes</taxon>
        <taxon>Trebouxiophyceae</taxon>
        <taxon>Chlorellales</taxon>
        <taxon>Chlorellaceae</taxon>
        <taxon>Chlorella clade</taxon>
        <taxon>Chlorella</taxon>
    </lineage>
</organism>
<keyword evidence="2" id="KW-1185">Reference proteome</keyword>
<dbReference type="OrthoDB" id="504357at2759"/>
<dbReference type="AlphaFoldDB" id="A0A9D4TNN7"/>
<reference evidence="1" key="1">
    <citation type="journal article" date="2019" name="Plant J.">
        <title>Chlorella vulgaris genome assembly and annotation reveals the molecular basis for metabolic acclimation to high light conditions.</title>
        <authorList>
            <person name="Cecchin M."/>
            <person name="Marcolungo L."/>
            <person name="Rossato M."/>
            <person name="Girolomoni L."/>
            <person name="Cosentino E."/>
            <person name="Cuine S."/>
            <person name="Li-Beisson Y."/>
            <person name="Delledonne M."/>
            <person name="Ballottari M."/>
        </authorList>
    </citation>
    <scope>NUCLEOTIDE SEQUENCE</scope>
    <source>
        <strain evidence="1">211/11P</strain>
    </source>
</reference>
<sequence>MSQSPTKTDCMQLKRLEPVATSAAAVSAKAGSIYAFVRHYVPTRIEGTVGQAEGKAASLASPYVALLSNKAATALAAVDSKADSAILCAWRSYATNTARLGSVVEGQKAARASDLEQLAEARRVYLKRVEESVAFVREQGVHGTTKAAAEALASKVQEARRVPEMLVHEISAAWTKLSAVPTVERLLAGSKVQVDAALTRYQATHNAVVADPRYGAALAKGSELLGSLQSTGLYQAAVTRLSPLLDMPVTQSAAKAAAPYLNAVTVHLAPAAGQPAPVAA</sequence>
<reference evidence="1" key="2">
    <citation type="submission" date="2020-11" db="EMBL/GenBank/DDBJ databases">
        <authorList>
            <person name="Cecchin M."/>
            <person name="Marcolungo L."/>
            <person name="Rossato M."/>
            <person name="Girolomoni L."/>
            <person name="Cosentino E."/>
            <person name="Cuine S."/>
            <person name="Li-Beisson Y."/>
            <person name="Delledonne M."/>
            <person name="Ballottari M."/>
        </authorList>
    </citation>
    <scope>NUCLEOTIDE SEQUENCE</scope>
    <source>
        <strain evidence="1">211/11P</strain>
        <tissue evidence="1">Whole cell</tissue>
    </source>
</reference>
<gene>
    <name evidence="1" type="ORF">D9Q98_004984</name>
</gene>
<evidence type="ECO:0000313" key="2">
    <source>
        <dbReference type="Proteomes" id="UP001055712"/>
    </source>
</evidence>
<name>A0A9D4TNN7_CHLVU</name>
<comment type="caution">
    <text evidence="1">The sequence shown here is derived from an EMBL/GenBank/DDBJ whole genome shotgun (WGS) entry which is preliminary data.</text>
</comment>
<accession>A0A9D4TNN7</accession>
<proteinExistence type="predicted"/>
<evidence type="ECO:0000313" key="1">
    <source>
        <dbReference type="EMBL" id="KAI3430389.1"/>
    </source>
</evidence>
<protein>
    <submittedName>
        <fullName evidence="1">Uncharacterized protein</fullName>
    </submittedName>
</protein>
<dbReference type="EMBL" id="SIDB01000007">
    <property type="protein sequence ID" value="KAI3430389.1"/>
    <property type="molecule type" value="Genomic_DNA"/>
</dbReference>
<dbReference type="Proteomes" id="UP001055712">
    <property type="component" value="Unassembled WGS sequence"/>
</dbReference>